<keyword evidence="3" id="KW-1185">Reference proteome</keyword>
<sequence length="157" mass="18616">MKQKIKFDETLYADVEYLDDKGNFDFKKFADAASESKKIQNKDKAQNNFIQIQQKWDQQRQAIKNQKMEIKSKPVNEVNKKQMEIIDELKKRKSKLQNLVKNSQNIDNQIKETSHKVAQIKKQPSIQKVAQQIDKLSADQAQIRLFRFDQMEKVLFQ</sequence>
<reference evidence="2" key="1">
    <citation type="submission" date="2021-01" db="EMBL/GenBank/DDBJ databases">
        <authorList>
            <consortium name="Genoscope - CEA"/>
            <person name="William W."/>
        </authorList>
    </citation>
    <scope>NUCLEOTIDE SEQUENCE</scope>
</reference>
<name>A0A8S1NU55_PARPR</name>
<evidence type="ECO:0000313" key="3">
    <source>
        <dbReference type="Proteomes" id="UP000688137"/>
    </source>
</evidence>
<feature type="coiled-coil region" evidence="1">
    <location>
        <begin position="79"/>
        <end position="116"/>
    </location>
</feature>
<evidence type="ECO:0000313" key="2">
    <source>
        <dbReference type="EMBL" id="CAD8095752.1"/>
    </source>
</evidence>
<evidence type="ECO:0000256" key="1">
    <source>
        <dbReference type="SAM" id="Coils"/>
    </source>
</evidence>
<dbReference type="EMBL" id="CAJJDM010000102">
    <property type="protein sequence ID" value="CAD8095752.1"/>
    <property type="molecule type" value="Genomic_DNA"/>
</dbReference>
<keyword evidence="1" id="KW-0175">Coiled coil</keyword>
<proteinExistence type="predicted"/>
<organism evidence="2 3">
    <name type="scientific">Paramecium primaurelia</name>
    <dbReference type="NCBI Taxonomy" id="5886"/>
    <lineage>
        <taxon>Eukaryota</taxon>
        <taxon>Sar</taxon>
        <taxon>Alveolata</taxon>
        <taxon>Ciliophora</taxon>
        <taxon>Intramacronucleata</taxon>
        <taxon>Oligohymenophorea</taxon>
        <taxon>Peniculida</taxon>
        <taxon>Parameciidae</taxon>
        <taxon>Paramecium</taxon>
    </lineage>
</organism>
<dbReference type="AlphaFoldDB" id="A0A8S1NU55"/>
<accession>A0A8S1NU55</accession>
<dbReference type="OMA" id="NQKMEIK"/>
<comment type="caution">
    <text evidence="2">The sequence shown here is derived from an EMBL/GenBank/DDBJ whole genome shotgun (WGS) entry which is preliminary data.</text>
</comment>
<dbReference type="Proteomes" id="UP000688137">
    <property type="component" value="Unassembled WGS sequence"/>
</dbReference>
<protein>
    <submittedName>
        <fullName evidence="2">Uncharacterized protein</fullName>
    </submittedName>
</protein>
<gene>
    <name evidence="2" type="ORF">PPRIM_AZ9-3.1.T0990134</name>
</gene>